<protein>
    <submittedName>
        <fullName evidence="3">Putative acyl--CoA ligase YhfT</fullName>
        <ecNumber evidence="3">6.2.1.-</ecNumber>
    </submittedName>
</protein>
<evidence type="ECO:0000313" key="3">
    <source>
        <dbReference type="EMBL" id="SMX42414.1"/>
    </source>
</evidence>
<evidence type="ECO:0000313" key="4">
    <source>
        <dbReference type="Proteomes" id="UP000202922"/>
    </source>
</evidence>
<organism evidence="3 4">
    <name type="scientific">Actibacterium lipolyticum</name>
    <dbReference type="NCBI Taxonomy" id="1524263"/>
    <lineage>
        <taxon>Bacteria</taxon>
        <taxon>Pseudomonadati</taxon>
        <taxon>Pseudomonadota</taxon>
        <taxon>Alphaproteobacteria</taxon>
        <taxon>Rhodobacterales</taxon>
        <taxon>Roseobacteraceae</taxon>
        <taxon>Actibacterium</taxon>
    </lineage>
</organism>
<dbReference type="InterPro" id="IPR025110">
    <property type="entry name" value="AMP-bd_C"/>
</dbReference>
<dbReference type="InterPro" id="IPR000873">
    <property type="entry name" value="AMP-dep_synth/lig_dom"/>
</dbReference>
<dbReference type="Proteomes" id="UP000202922">
    <property type="component" value="Unassembled WGS sequence"/>
</dbReference>
<dbReference type="Gene3D" id="3.30.300.30">
    <property type="match status" value="1"/>
</dbReference>
<name>A0A238KIF0_9RHOB</name>
<dbReference type="GO" id="GO:0016878">
    <property type="term" value="F:acid-thiol ligase activity"/>
    <property type="evidence" value="ECO:0007669"/>
    <property type="project" value="UniProtKB-ARBA"/>
</dbReference>
<evidence type="ECO:0000259" key="1">
    <source>
        <dbReference type="Pfam" id="PF00501"/>
    </source>
</evidence>
<keyword evidence="4" id="KW-1185">Reference proteome</keyword>
<dbReference type="Pfam" id="PF00501">
    <property type="entry name" value="AMP-binding"/>
    <property type="match status" value="1"/>
</dbReference>
<dbReference type="AlphaFoldDB" id="A0A238KIF0"/>
<dbReference type="InterPro" id="IPR050237">
    <property type="entry name" value="ATP-dep_AMP-bd_enzyme"/>
</dbReference>
<dbReference type="SUPFAM" id="SSF56801">
    <property type="entry name" value="Acetyl-CoA synthetase-like"/>
    <property type="match status" value="1"/>
</dbReference>
<accession>A0A238KIF0</accession>
<dbReference type="EC" id="6.2.1.-" evidence="3"/>
<dbReference type="OrthoDB" id="9803968at2"/>
<proteinExistence type="predicted"/>
<dbReference type="InterPro" id="IPR042099">
    <property type="entry name" value="ANL_N_sf"/>
</dbReference>
<evidence type="ECO:0000259" key="2">
    <source>
        <dbReference type="Pfam" id="PF13193"/>
    </source>
</evidence>
<dbReference type="PANTHER" id="PTHR43767">
    <property type="entry name" value="LONG-CHAIN-FATTY-ACID--COA LIGASE"/>
    <property type="match status" value="1"/>
</dbReference>
<sequence length="392" mass="42061">MANGLTFKWHDDAQVFVRDQPVDPNTSAPIGTLLAAIRDGLEFRVAPDAITALPTQGSGAYFECMTSGTTGNPKAIRRSHASWIHSFEANRARFALSSTDSYAVFGQLAHSLALYAVLEAAHIGANIHLLADMRPDRQAQSLGRNAVSVLYATPTQLRALCGSEPLPAVRHILCGGGQLAPQMRPQIKALCPNATLSEFYGASETSFITMSDSDTPAGSVGQAYDSVELSIRDTDQTSGVGEVWVKSPYLFDSYAIGDSAETRSQDGFVTVGELGALDKAGNLFLKGRKSRMVTIADQNVFLDEVEALLLSDPGVTHCAVLPRPDEIRGSVLWAVIGGPPDDVLKNRLTALCRQNLGTLTAPRKILFMNDLPALPAGKPDIVKIAKWLEAQE</sequence>
<dbReference type="Pfam" id="PF13193">
    <property type="entry name" value="AMP-binding_C"/>
    <property type="match status" value="1"/>
</dbReference>
<dbReference type="EMBL" id="FXYE01000002">
    <property type="protein sequence ID" value="SMX42414.1"/>
    <property type="molecule type" value="Genomic_DNA"/>
</dbReference>
<feature type="domain" description="AMP-dependent synthetase/ligase" evidence="1">
    <location>
        <begin position="60"/>
        <end position="254"/>
    </location>
</feature>
<dbReference type="Gene3D" id="3.40.50.12780">
    <property type="entry name" value="N-terminal domain of ligase-like"/>
    <property type="match status" value="1"/>
</dbReference>
<reference evidence="4" key="1">
    <citation type="submission" date="2017-05" db="EMBL/GenBank/DDBJ databases">
        <authorList>
            <person name="Rodrigo-Torres L."/>
            <person name="Arahal R. D."/>
            <person name="Lucena T."/>
        </authorList>
    </citation>
    <scope>NUCLEOTIDE SEQUENCE [LARGE SCALE GENOMIC DNA]</scope>
    <source>
        <strain evidence="4">CECT 8621</strain>
    </source>
</reference>
<feature type="domain" description="AMP-binding enzyme C-terminal" evidence="2">
    <location>
        <begin position="304"/>
        <end position="378"/>
    </location>
</feature>
<keyword evidence="3" id="KW-0436">Ligase</keyword>
<dbReference type="RefSeq" id="WP_093967174.1">
    <property type="nucleotide sequence ID" value="NZ_FXYE01000002.1"/>
</dbReference>
<gene>
    <name evidence="3" type="primary">yhfT</name>
    <name evidence="3" type="ORF">COL8621_01963</name>
</gene>
<dbReference type="InterPro" id="IPR045851">
    <property type="entry name" value="AMP-bd_C_sf"/>
</dbReference>
<dbReference type="PANTHER" id="PTHR43767:SF1">
    <property type="entry name" value="NONRIBOSOMAL PEPTIDE SYNTHASE PES1 (EUROFUNG)-RELATED"/>
    <property type="match status" value="1"/>
</dbReference>